<sequence length="255" mass="27570">MDVDIAGDGVLKGRLLRSEKKTTGTRGRAVSVRPFSSGEKISDVSFFSSFIAAISEGDKRPSFPHLRRRVRKKDATDLVVFLVDASESMGVKRRMAVAKGAALSLLRRAYIYRCRVAIVSFYGDSADVIMQPSVSAFMASKAMEDIRVGDATPLPAGLLKAWDIIRLERFKGSADRASLVLISDAESNVPIMAGNDSFLEAVEILGRISSSGVNVLLLDAGDGDKMRYLASSCSASYHRLPSSGSLSFIEDILSH</sequence>
<protein>
    <submittedName>
        <fullName evidence="2">VWA domain-containing protein</fullName>
    </submittedName>
</protein>
<keyword evidence="3" id="KW-1185">Reference proteome</keyword>
<dbReference type="PROSITE" id="PS50234">
    <property type="entry name" value="VWFA"/>
    <property type="match status" value="1"/>
</dbReference>
<organism evidence="2 3">
    <name type="scientific">Rarispira pelagica</name>
    <dbReference type="NCBI Taxonomy" id="3141764"/>
    <lineage>
        <taxon>Bacteria</taxon>
        <taxon>Pseudomonadati</taxon>
        <taxon>Spirochaetota</taxon>
        <taxon>Spirochaetia</taxon>
        <taxon>Winmispirales</taxon>
        <taxon>Winmispiraceae</taxon>
        <taxon>Rarispira</taxon>
    </lineage>
</organism>
<name>A0ABU9UF60_9SPIR</name>
<evidence type="ECO:0000313" key="2">
    <source>
        <dbReference type="EMBL" id="MEM5948610.1"/>
    </source>
</evidence>
<dbReference type="Proteomes" id="UP001466331">
    <property type="component" value="Unassembled WGS sequence"/>
</dbReference>
<dbReference type="RefSeq" id="WP_420070061.1">
    <property type="nucleotide sequence ID" value="NZ_JBCHKQ010000004.1"/>
</dbReference>
<evidence type="ECO:0000313" key="3">
    <source>
        <dbReference type="Proteomes" id="UP001466331"/>
    </source>
</evidence>
<accession>A0ABU9UF60</accession>
<feature type="domain" description="VWFA" evidence="1">
    <location>
        <begin position="78"/>
        <end position="255"/>
    </location>
</feature>
<dbReference type="SMART" id="SM00327">
    <property type="entry name" value="VWA"/>
    <property type="match status" value="1"/>
</dbReference>
<comment type="caution">
    <text evidence="2">The sequence shown here is derived from an EMBL/GenBank/DDBJ whole genome shotgun (WGS) entry which is preliminary data.</text>
</comment>
<gene>
    <name evidence="2" type="ORF">WKV44_08645</name>
</gene>
<dbReference type="PANTHER" id="PTHR35023">
    <property type="entry name" value="CHELATASE-RELATED"/>
    <property type="match status" value="1"/>
</dbReference>
<dbReference type="InterPro" id="IPR002035">
    <property type="entry name" value="VWF_A"/>
</dbReference>
<dbReference type="InterPro" id="IPR036465">
    <property type="entry name" value="vWFA_dom_sf"/>
</dbReference>
<dbReference type="SUPFAM" id="SSF53300">
    <property type="entry name" value="vWA-like"/>
    <property type="match status" value="1"/>
</dbReference>
<reference evidence="2 3" key="1">
    <citation type="submission" date="2024-03" db="EMBL/GenBank/DDBJ databases">
        <title>Ignisphaera cupida sp. nov., a hyperthermophilic hydrolytic archaeon from a hot spring of Kamchatka, and proposal of Ignisphaeraceae fam. nov.</title>
        <authorList>
            <person name="Podosokorskaya O.A."/>
            <person name="Elcheninov A.G."/>
            <person name="Maltseva A.I."/>
            <person name="Zayulina K.S."/>
            <person name="Novikov A."/>
            <person name="Merkel A.Y."/>
        </authorList>
    </citation>
    <scope>NUCLEOTIDE SEQUENCE [LARGE SCALE GENOMIC DNA]</scope>
    <source>
        <strain evidence="2 3">38H-sp</strain>
    </source>
</reference>
<dbReference type="InterPro" id="IPR052989">
    <property type="entry name" value="Mg-chelatase_DI-like"/>
</dbReference>
<dbReference type="EMBL" id="JBCHKQ010000004">
    <property type="protein sequence ID" value="MEM5948610.1"/>
    <property type="molecule type" value="Genomic_DNA"/>
</dbReference>
<dbReference type="PANTHER" id="PTHR35023:SF1">
    <property type="entry name" value="MG-PROTOPORPHYRIN IX CHELATASE"/>
    <property type="match status" value="1"/>
</dbReference>
<evidence type="ECO:0000259" key="1">
    <source>
        <dbReference type="PROSITE" id="PS50234"/>
    </source>
</evidence>
<dbReference type="Pfam" id="PF13519">
    <property type="entry name" value="VWA_2"/>
    <property type="match status" value="1"/>
</dbReference>
<dbReference type="Gene3D" id="3.40.50.410">
    <property type="entry name" value="von Willebrand factor, type A domain"/>
    <property type="match status" value="1"/>
</dbReference>
<proteinExistence type="predicted"/>